<dbReference type="SUPFAM" id="SSF100950">
    <property type="entry name" value="NagB/RpiA/CoA transferase-like"/>
    <property type="match status" value="1"/>
</dbReference>
<dbReference type="PIRSF" id="PIRSF006806">
    <property type="entry name" value="FTHF_cligase"/>
    <property type="match status" value="1"/>
</dbReference>
<dbReference type="InterPro" id="IPR024185">
    <property type="entry name" value="FTHF_cligase-like_sf"/>
</dbReference>
<dbReference type="Pfam" id="PF01812">
    <property type="entry name" value="5-FTHF_cyc-lig"/>
    <property type="match status" value="1"/>
</dbReference>
<dbReference type="NCBIfam" id="TIGR02727">
    <property type="entry name" value="MTHFS_bact"/>
    <property type="match status" value="1"/>
</dbReference>
<keyword evidence="6" id="KW-1185">Reference proteome</keyword>
<protein>
    <recommendedName>
        <fullName evidence="4">5-formyltetrahydrofolate cyclo-ligase</fullName>
        <ecNumber evidence="4">6.3.3.2</ecNumber>
    </recommendedName>
</protein>
<comment type="similarity">
    <text evidence="1 4">Belongs to the 5-formyltetrahydrofolate cyclo-ligase family.</text>
</comment>
<dbReference type="PANTHER" id="PTHR23407">
    <property type="entry name" value="ATPASE INHIBITOR/5-FORMYLTETRAHYDROFOLATE CYCLO-LIGASE"/>
    <property type="match status" value="1"/>
</dbReference>
<dbReference type="Proteomes" id="UP000070409">
    <property type="component" value="Unassembled WGS sequence"/>
</dbReference>
<name>A0A137YT12_9ACTN</name>
<accession>A0A137YT12</accession>
<evidence type="ECO:0000256" key="3">
    <source>
        <dbReference type="ARBA" id="ARBA00022840"/>
    </source>
</evidence>
<gene>
    <name evidence="5" type="ORF">AXK61_10980</name>
</gene>
<keyword evidence="4" id="KW-0460">Magnesium</keyword>
<evidence type="ECO:0000256" key="2">
    <source>
        <dbReference type="ARBA" id="ARBA00022741"/>
    </source>
</evidence>
<dbReference type="InterPro" id="IPR037171">
    <property type="entry name" value="NagB/RpiA_transferase-like"/>
</dbReference>
<comment type="cofactor">
    <cofactor evidence="4">
        <name>Mg(2+)</name>
        <dbReference type="ChEBI" id="CHEBI:18420"/>
    </cofactor>
</comment>
<dbReference type="Gene3D" id="3.40.50.10420">
    <property type="entry name" value="NagB/RpiA/CoA transferase-like"/>
    <property type="match status" value="1"/>
</dbReference>
<proteinExistence type="inferred from homology"/>
<keyword evidence="4" id="KW-0479">Metal-binding</keyword>
<comment type="catalytic activity">
    <reaction evidence="4">
        <text>(6S)-5-formyl-5,6,7,8-tetrahydrofolate + ATP = (6R)-5,10-methenyltetrahydrofolate + ADP + phosphate</text>
        <dbReference type="Rhea" id="RHEA:10488"/>
        <dbReference type="ChEBI" id="CHEBI:30616"/>
        <dbReference type="ChEBI" id="CHEBI:43474"/>
        <dbReference type="ChEBI" id="CHEBI:57455"/>
        <dbReference type="ChEBI" id="CHEBI:57457"/>
        <dbReference type="ChEBI" id="CHEBI:456216"/>
        <dbReference type="EC" id="6.3.3.2"/>
    </reaction>
</comment>
<keyword evidence="3 4" id="KW-0067">ATP-binding</keyword>
<organism evidence="5 6">
    <name type="scientific">Tsukamurella pseudospumae</name>
    <dbReference type="NCBI Taxonomy" id="239498"/>
    <lineage>
        <taxon>Bacteria</taxon>
        <taxon>Bacillati</taxon>
        <taxon>Actinomycetota</taxon>
        <taxon>Actinomycetes</taxon>
        <taxon>Mycobacteriales</taxon>
        <taxon>Tsukamurellaceae</taxon>
        <taxon>Tsukamurella</taxon>
    </lineage>
</organism>
<evidence type="ECO:0000313" key="5">
    <source>
        <dbReference type="EMBL" id="KXO89130.1"/>
    </source>
</evidence>
<dbReference type="PANTHER" id="PTHR23407:SF1">
    <property type="entry name" value="5-FORMYLTETRAHYDROFOLATE CYCLO-LIGASE"/>
    <property type="match status" value="1"/>
</dbReference>
<evidence type="ECO:0000256" key="4">
    <source>
        <dbReference type="RuleBase" id="RU361279"/>
    </source>
</evidence>
<dbReference type="InterPro" id="IPR002698">
    <property type="entry name" value="FTHF_cligase"/>
</dbReference>
<dbReference type="EMBL" id="LSRE01000050">
    <property type="protein sequence ID" value="KXO89130.1"/>
    <property type="molecule type" value="Genomic_DNA"/>
</dbReference>
<sequence>MIDSGPGPTPETKAEWRTRLRRGRAAMSDGARAAAAASLVRAVSGLDLGVVAAYVPVGSEPGSIELLDALGPQVLLPVTPPEPGPLNWAWSGSLAPGPFGLLEPAGPRLGTNALASVDTVLLPALGVSRAGVRLGRGAGYYDRSLVAGPRLIAVVYDHELVDFLPSETTDVPVDAALTPSGLVEF</sequence>
<reference evidence="5 6" key="1">
    <citation type="submission" date="2016-02" db="EMBL/GenBank/DDBJ databases">
        <authorList>
            <person name="Teng J.L."/>
            <person name="Tang Y."/>
            <person name="Huang Y."/>
            <person name="Guo F."/>
            <person name="Wei W."/>
            <person name="Chen J.H."/>
            <person name="Wong S.Y."/>
            <person name="Lau S.K."/>
            <person name="Woo P.C."/>
        </authorList>
    </citation>
    <scope>NUCLEOTIDE SEQUENCE [LARGE SCALE GENOMIC DNA]</scope>
    <source>
        <strain evidence="5 6">JCM 13375</strain>
    </source>
</reference>
<comment type="caution">
    <text evidence="5">The sequence shown here is derived from an EMBL/GenBank/DDBJ whole genome shotgun (WGS) entry which is preliminary data.</text>
</comment>
<keyword evidence="2 4" id="KW-0547">Nucleotide-binding</keyword>
<evidence type="ECO:0000256" key="1">
    <source>
        <dbReference type="ARBA" id="ARBA00010638"/>
    </source>
</evidence>
<dbReference type="EC" id="6.3.3.2" evidence="4"/>
<evidence type="ECO:0000313" key="6">
    <source>
        <dbReference type="Proteomes" id="UP000070409"/>
    </source>
</evidence>
<dbReference type="RefSeq" id="WP_068747064.1">
    <property type="nucleotide sequence ID" value="NZ_LSRE01000050.1"/>
</dbReference>